<gene>
    <name evidence="1" type="ORF">B296_00046701</name>
</gene>
<proteinExistence type="predicted"/>
<reference evidence="1 2" key="1">
    <citation type="journal article" date="2014" name="Agronomy (Basel)">
        <title>A Draft Genome Sequence for Ensete ventricosum, the Drought-Tolerant Tree Against Hunger.</title>
        <authorList>
            <person name="Harrison J."/>
            <person name="Moore K.A."/>
            <person name="Paszkiewicz K."/>
            <person name="Jones T."/>
            <person name="Grant M."/>
            <person name="Ambacheew D."/>
            <person name="Muzemil S."/>
            <person name="Studholme D.J."/>
        </authorList>
    </citation>
    <scope>NUCLEOTIDE SEQUENCE [LARGE SCALE GENOMIC DNA]</scope>
</reference>
<name>A0A426WZC0_ENSVE</name>
<organism evidence="1 2">
    <name type="scientific">Ensete ventricosum</name>
    <name type="common">Abyssinian banana</name>
    <name type="synonym">Musa ensete</name>
    <dbReference type="NCBI Taxonomy" id="4639"/>
    <lineage>
        <taxon>Eukaryota</taxon>
        <taxon>Viridiplantae</taxon>
        <taxon>Streptophyta</taxon>
        <taxon>Embryophyta</taxon>
        <taxon>Tracheophyta</taxon>
        <taxon>Spermatophyta</taxon>
        <taxon>Magnoliopsida</taxon>
        <taxon>Liliopsida</taxon>
        <taxon>Zingiberales</taxon>
        <taxon>Musaceae</taxon>
        <taxon>Ensete</taxon>
    </lineage>
</organism>
<protein>
    <submittedName>
        <fullName evidence="1">Uncharacterized protein</fullName>
    </submittedName>
</protein>
<dbReference type="AlphaFoldDB" id="A0A426WZC0"/>
<dbReference type="Proteomes" id="UP000287651">
    <property type="component" value="Unassembled WGS sequence"/>
</dbReference>
<evidence type="ECO:0000313" key="1">
    <source>
        <dbReference type="EMBL" id="RRT32560.1"/>
    </source>
</evidence>
<sequence>MRSLSLLACEAAACAASATRCGRLPAPLLPQRLRSAACGKPASGHRLREIDPTSCLGRRQRDCRRLYHMRTCY</sequence>
<comment type="caution">
    <text evidence="1">The sequence shown here is derived from an EMBL/GenBank/DDBJ whole genome shotgun (WGS) entry which is preliminary data.</text>
</comment>
<dbReference type="EMBL" id="AMZH03031514">
    <property type="protein sequence ID" value="RRT32560.1"/>
    <property type="molecule type" value="Genomic_DNA"/>
</dbReference>
<accession>A0A426WZC0</accession>
<evidence type="ECO:0000313" key="2">
    <source>
        <dbReference type="Proteomes" id="UP000287651"/>
    </source>
</evidence>